<dbReference type="InterPro" id="IPR008930">
    <property type="entry name" value="Terpenoid_cyclase/PrenylTrfase"/>
</dbReference>
<name>A0ABY9JP74_9BACI</name>
<evidence type="ECO:0000313" key="2">
    <source>
        <dbReference type="Proteomes" id="UP001197974"/>
    </source>
</evidence>
<organism evidence="1 2">
    <name type="scientific">Bacillus carboniphilus</name>
    <dbReference type="NCBI Taxonomy" id="86663"/>
    <lineage>
        <taxon>Bacteria</taxon>
        <taxon>Bacillati</taxon>
        <taxon>Bacillota</taxon>
        <taxon>Bacilli</taxon>
        <taxon>Bacillales</taxon>
        <taxon>Bacillaceae</taxon>
        <taxon>Bacillus</taxon>
    </lineage>
</organism>
<reference evidence="1 2" key="1">
    <citation type="submission" date="2023-06" db="EMBL/GenBank/DDBJ databases">
        <title>Five Gram-positive bacteria isolated from mangrove sediments in Shenzhen, Guangdong, China.</title>
        <authorList>
            <person name="Yu S."/>
            <person name="Zheng W."/>
            <person name="Huang Y."/>
        </authorList>
    </citation>
    <scope>NUCLEOTIDE SEQUENCE [LARGE SCALE GENOMIC DNA]</scope>
    <source>
        <strain evidence="1 2">SaN35-3</strain>
    </source>
</reference>
<accession>A0ABY9JP74</accession>
<proteinExistence type="predicted"/>
<gene>
    <name evidence="1" type="ORF">LC087_09665</name>
</gene>
<dbReference type="Gene3D" id="1.50.10.20">
    <property type="match status" value="1"/>
</dbReference>
<dbReference type="EMBL" id="CP129013">
    <property type="protein sequence ID" value="WLR41211.1"/>
    <property type="molecule type" value="Genomic_DNA"/>
</dbReference>
<evidence type="ECO:0000313" key="1">
    <source>
        <dbReference type="EMBL" id="WLR41211.1"/>
    </source>
</evidence>
<keyword evidence="2" id="KW-1185">Reference proteome</keyword>
<sequence length="298" mass="34777">MTITLSGVQFNHAENYILEKSRPLESALYLYDFKDGNKEEVLKELKFFQNEDGGFGNGLEPDFRCKHSSALSTSIALNILLNIGTDHHNQQVKEAINYLLGTYDKNKKGWAIAPDEVTSAPHAIWWSMPDQFAWGNQTAKIIGSLFSYNQLVDRTFLKKLIEEAISYLHAQSKMNQHEFLSFLRLAEKLSKKEAEHIYSKLLQLSTETVTTDIAKWSTYCLQPHQIVRTTQSPFYETYKDILFDNLSYLAETQTKEGYWQPTWHWGQYEDVWPIAEREWRGKLTLDNLITLRMFEWID</sequence>
<dbReference type="RefSeq" id="WP_226543340.1">
    <property type="nucleotide sequence ID" value="NZ_CP129013.1"/>
</dbReference>
<dbReference type="Proteomes" id="UP001197974">
    <property type="component" value="Chromosome"/>
</dbReference>
<protein>
    <submittedName>
        <fullName evidence="1">Uncharacterized protein</fullName>
    </submittedName>
</protein>
<dbReference type="SUPFAM" id="SSF48239">
    <property type="entry name" value="Terpenoid cyclases/Protein prenyltransferases"/>
    <property type="match status" value="1"/>
</dbReference>